<proteinExistence type="predicted"/>
<name>A0A502GDN4_9GAMM</name>
<protein>
    <submittedName>
        <fullName evidence="1">Uncharacterized protein</fullName>
    </submittedName>
</protein>
<gene>
    <name evidence="1" type="ORF">EAH77_15520</name>
</gene>
<dbReference type="Proteomes" id="UP000317663">
    <property type="component" value="Unassembled WGS sequence"/>
</dbReference>
<evidence type="ECO:0000313" key="1">
    <source>
        <dbReference type="EMBL" id="TPG59974.1"/>
    </source>
</evidence>
<dbReference type="RefSeq" id="WP_140473701.1">
    <property type="nucleotide sequence ID" value="NZ_RCZD01000008.1"/>
</dbReference>
<accession>A0A502GDN4</accession>
<reference evidence="1 2" key="1">
    <citation type="journal article" date="2019" name="Environ. Microbiol.">
        <title>Species interactions and distinct microbial communities in high Arctic permafrost affected cryosols are associated with the CH4 and CO2 gas fluxes.</title>
        <authorList>
            <person name="Altshuler I."/>
            <person name="Hamel J."/>
            <person name="Turney S."/>
            <person name="Magnuson E."/>
            <person name="Levesque R."/>
            <person name="Greer C."/>
            <person name="Whyte L.G."/>
        </authorList>
    </citation>
    <scope>NUCLEOTIDE SEQUENCE [LARGE SCALE GENOMIC DNA]</scope>
    <source>
        <strain evidence="1 2">E4</strain>
    </source>
</reference>
<dbReference type="AlphaFoldDB" id="A0A502GDN4"/>
<sequence>MTDKNEARFTSRFILETYANIQLPLVSEKGVVGRRGFSNIRILDVHYDMNGVVIDYQIDSKKYLAEMMNTPKKLVFNWGLLDTSDINPNDLNLNKLKLSRGDNCQNAVTFKQIQPLIYNLILQCFVGPVAFSSRLSFDLENDNIYTMIETVVENQDQAQLIVSAFYKTANIERNNMRYAMGATSKGYFEPLKNVQSGLAGLIGDFESEYEMPFGTEPLFNEHTEESGLRNTLSAKLSEDSEVAVNCSFGKESLFTYEFMMAFTGQAPHISVFQHITNDDIASGQYQSTYLKKVFTDLGHKGDEDPRHIFICQSNFLSALLEPICDVRLGAPICMLTHVFSMAQLINIKMNQSSKVDIQMLLSGDEYERSISQDVAITSQSTSHIHTYDYEQSPDIANTINNIYGNIMPNFGSIMYPITGYQGQMVLDKVFKYGHLQTSCHASHVHNGGNCGKCQKCLRIGTVKSLAGTNNLDYKLTDKQISETVSWSSSDFFVTSMPADKDEYLSKVHRSFEELNQYRQNPNAAHPFSRTRDYLGMMVETPTHPNVLDAEGEELMQSYLNRAAFFVIEKYM</sequence>
<keyword evidence="2" id="KW-1185">Reference proteome</keyword>
<comment type="caution">
    <text evidence="1">The sequence shown here is derived from an EMBL/GenBank/DDBJ whole genome shotgun (WGS) entry which is preliminary data.</text>
</comment>
<evidence type="ECO:0000313" key="2">
    <source>
        <dbReference type="Proteomes" id="UP000317663"/>
    </source>
</evidence>
<organism evidence="1 2">
    <name type="scientific">Ewingella americana</name>
    <dbReference type="NCBI Taxonomy" id="41202"/>
    <lineage>
        <taxon>Bacteria</taxon>
        <taxon>Pseudomonadati</taxon>
        <taxon>Pseudomonadota</taxon>
        <taxon>Gammaproteobacteria</taxon>
        <taxon>Enterobacterales</taxon>
        <taxon>Yersiniaceae</taxon>
        <taxon>Ewingella</taxon>
    </lineage>
</organism>
<dbReference type="EMBL" id="RCZD01000008">
    <property type="protein sequence ID" value="TPG59974.1"/>
    <property type="molecule type" value="Genomic_DNA"/>
</dbReference>